<evidence type="ECO:0000313" key="2">
    <source>
        <dbReference type="EMBL" id="POY76256.1"/>
    </source>
</evidence>
<comment type="caution">
    <text evidence="2">The sequence shown here is derived from an EMBL/GenBank/DDBJ whole genome shotgun (WGS) entry which is preliminary data.</text>
</comment>
<organism evidence="2 3">
    <name type="scientific">Rhodotorula taiwanensis</name>
    <dbReference type="NCBI Taxonomy" id="741276"/>
    <lineage>
        <taxon>Eukaryota</taxon>
        <taxon>Fungi</taxon>
        <taxon>Dikarya</taxon>
        <taxon>Basidiomycota</taxon>
        <taxon>Pucciniomycotina</taxon>
        <taxon>Microbotryomycetes</taxon>
        <taxon>Sporidiobolales</taxon>
        <taxon>Sporidiobolaceae</taxon>
        <taxon>Rhodotorula</taxon>
    </lineage>
</organism>
<protein>
    <submittedName>
        <fullName evidence="2">Uncharacterized protein</fullName>
    </submittedName>
</protein>
<dbReference type="Proteomes" id="UP000237144">
    <property type="component" value="Unassembled WGS sequence"/>
</dbReference>
<name>A0A2S5BHK6_9BASI</name>
<feature type="region of interest" description="Disordered" evidence="1">
    <location>
        <begin position="480"/>
        <end position="528"/>
    </location>
</feature>
<sequence>MPISPTMGAKTWRAPTIALADKPAAKKPDAAKQRKAEAAKEASKLARKRIVEAGRLIVEEQKDEYLARLKADVSKLEAKQVAAPTAGKKDDKGEAIKQADLVEKAKKMGEQVLARQRIEKRRQDLLARSVGQYSYGTSQLKGLPIPTGSLEEQLKHFKCTEAATLPGLLATFEPLDNARALQLPDLATLTEAELPAAYTIIGEAAQALQDELIRYAIQEYGANALVVFMVEGPIPIEEPELVLQGYIYELVASGVPAVVDSSSPKGSAPKLKPFAPPQPHHAILKPTFTKQPSMPQHVGFADSPLFGHLPYPMTPKLLPHPSEATAIPPKFSNNAALPPPSAYPYGSHYAPPFTPLHTPYAPQKPLQPLYSHPKPQPLFDGYQSGPPVPPVPPELANLPWGAQMYVKRIRAMQEEEERERARAAAAAAGGGGAAGTSAGAKGESPVGGIGAGPFSSNPVTAAPAAGSTFPAPPALANPFAPFPSVDPDHGGLDYNFATGPPWGPAGAGLGPSRVVPSQENGWKGTQPW</sequence>
<reference evidence="2 3" key="1">
    <citation type="journal article" date="2018" name="Front. Microbiol.">
        <title>Prospects for Fungal Bioremediation of Acidic Radioactive Waste Sites: Characterization and Genome Sequence of Rhodotorula taiwanensis MD1149.</title>
        <authorList>
            <person name="Tkavc R."/>
            <person name="Matrosova V.Y."/>
            <person name="Grichenko O.E."/>
            <person name="Gostincar C."/>
            <person name="Volpe R.P."/>
            <person name="Klimenkova P."/>
            <person name="Gaidamakova E.K."/>
            <person name="Zhou C.E."/>
            <person name="Stewart B.J."/>
            <person name="Lyman M.G."/>
            <person name="Malfatti S.A."/>
            <person name="Rubinfeld B."/>
            <person name="Courtot M."/>
            <person name="Singh J."/>
            <person name="Dalgard C.L."/>
            <person name="Hamilton T."/>
            <person name="Frey K.G."/>
            <person name="Gunde-Cimerman N."/>
            <person name="Dugan L."/>
            <person name="Daly M.J."/>
        </authorList>
    </citation>
    <scope>NUCLEOTIDE SEQUENCE [LARGE SCALE GENOMIC DNA]</scope>
    <source>
        <strain evidence="2 3">MD1149</strain>
    </source>
</reference>
<evidence type="ECO:0000256" key="1">
    <source>
        <dbReference type="SAM" id="MobiDB-lite"/>
    </source>
</evidence>
<accession>A0A2S5BHK6</accession>
<feature type="region of interest" description="Disordered" evidence="1">
    <location>
        <begin position="416"/>
        <end position="451"/>
    </location>
</feature>
<dbReference type="OrthoDB" id="2530161at2759"/>
<gene>
    <name evidence="2" type="ORF">BMF94_0451</name>
</gene>
<dbReference type="AlphaFoldDB" id="A0A2S5BHK6"/>
<dbReference type="EMBL" id="PJQD01000005">
    <property type="protein sequence ID" value="POY76256.1"/>
    <property type="molecule type" value="Genomic_DNA"/>
</dbReference>
<keyword evidence="3" id="KW-1185">Reference proteome</keyword>
<proteinExistence type="predicted"/>
<evidence type="ECO:0000313" key="3">
    <source>
        <dbReference type="Proteomes" id="UP000237144"/>
    </source>
</evidence>